<dbReference type="Pfam" id="PF00581">
    <property type="entry name" value="Rhodanese"/>
    <property type="match status" value="1"/>
</dbReference>
<proteinExistence type="inferred from homology"/>
<evidence type="ECO:0000256" key="1">
    <source>
        <dbReference type="HAMAP-Rule" id="MF_00469"/>
    </source>
</evidence>
<dbReference type="HOGENOM" id="CLU_038878_0_0_3"/>
<accession>D3EN54</accession>
<dbReference type="InterPro" id="IPR036873">
    <property type="entry name" value="Rhodanese-like_dom_sf"/>
</dbReference>
<keyword evidence="4" id="KW-1185">Reference proteome</keyword>
<evidence type="ECO:0000313" key="4">
    <source>
        <dbReference type="Proteomes" id="UP000001405"/>
    </source>
</evidence>
<evidence type="ECO:0000259" key="2">
    <source>
        <dbReference type="PROSITE" id="PS50206"/>
    </source>
</evidence>
<dbReference type="SMART" id="SM00450">
    <property type="entry name" value="RHOD"/>
    <property type="match status" value="1"/>
</dbReference>
<keyword evidence="1" id="KW-0819">tRNA processing</keyword>
<dbReference type="PATRIC" id="fig|713887.8.peg.142"/>
<dbReference type="GO" id="GO:0016740">
    <property type="term" value="F:transferase activity"/>
    <property type="evidence" value="ECO:0007669"/>
    <property type="project" value="UniProtKB-KW"/>
</dbReference>
<dbReference type="STRING" id="1453429.UCYN_01540"/>
<dbReference type="PANTHER" id="PTHR43268">
    <property type="entry name" value="THIOSULFATE SULFURTRANSFERASE/RHODANESE-LIKE DOMAIN-CONTAINING PROTEIN 2"/>
    <property type="match status" value="1"/>
</dbReference>
<keyword evidence="3" id="KW-0808">Transferase</keyword>
<dbReference type="InterPro" id="IPR040503">
    <property type="entry name" value="TRHO_N"/>
</dbReference>
<sequence length="279" mass="32203">MSYTIATFYKFIFLPEYTEKKQLLLKFCQDHSIKGTILLSQEGINATIAGIPEDIQATINYLKKDNYFLDLDVKYSTSSYLPFKRMKVRLKKEIVTLGMTDIDPEQQVGTYVAPENWNNILEDKEIIVIDTRNIYEIAIGTFKGAINPNTHFFREFPDYVRNYLNPNKHKKVAMFCTGGIRCEKASSYLLKKGFKEVFHLKGGVLNYLKNISKSQSLWQGECFVFDERVAVQHKLEKGNYKMCKGCGYPLLNKSDLFDCSEKNNSCPHCDSSLNIKERL</sequence>
<dbReference type="GO" id="GO:0006400">
    <property type="term" value="P:tRNA modification"/>
    <property type="evidence" value="ECO:0007669"/>
    <property type="project" value="UniProtKB-UniRule"/>
</dbReference>
<dbReference type="InterPro" id="IPR001763">
    <property type="entry name" value="Rhodanese-like_dom"/>
</dbReference>
<dbReference type="EMBL" id="CP001842">
    <property type="protein sequence ID" value="ADB94904.1"/>
    <property type="molecule type" value="Genomic_DNA"/>
</dbReference>
<dbReference type="OrthoDB" id="9778326at2"/>
<dbReference type="NCBIfam" id="NF001136">
    <property type="entry name" value="PRK00142.1-4"/>
    <property type="match status" value="1"/>
</dbReference>
<dbReference type="HAMAP" id="MF_00469">
    <property type="entry name" value="TrhO"/>
    <property type="match status" value="1"/>
</dbReference>
<protein>
    <recommendedName>
        <fullName evidence="1">tRNA uridine(34) hydroxylase</fullName>
        <ecNumber evidence="1">1.14.-.-</ecNumber>
    </recommendedName>
    <alternativeName>
        <fullName evidence="1">tRNA hydroxylation protein O</fullName>
    </alternativeName>
</protein>
<organism evidence="4">
    <name type="scientific">Atelocyanobacterium thalassa (isolate ALOHA)</name>
    <dbReference type="NCBI Taxonomy" id="1453429"/>
    <lineage>
        <taxon>Bacteria</taxon>
        <taxon>Bacillati</taxon>
        <taxon>Cyanobacteriota</taxon>
        <taxon>Cyanophyceae</taxon>
        <taxon>Oscillatoriophycideae</taxon>
        <taxon>Chroococcales</taxon>
        <taxon>Aphanothecaceae</taxon>
        <taxon>Candidatus Atelocyanobacterium</taxon>
        <taxon>Candidatus Atelocyanobacterium thalassae</taxon>
    </lineage>
</organism>
<dbReference type="AlphaFoldDB" id="D3EN54"/>
<dbReference type="KEGG" id="cyu:UCYN_01540"/>
<dbReference type="GO" id="GO:0016705">
    <property type="term" value="F:oxidoreductase activity, acting on paired donors, with incorporation or reduction of molecular oxygen"/>
    <property type="evidence" value="ECO:0007669"/>
    <property type="project" value="UniProtKB-UniRule"/>
</dbReference>
<reference evidence="3 4" key="1">
    <citation type="journal article" date="2010" name="Nature">
        <title>Metabolic streamlining in an open-ocean nitrogen-fixing cyanobacterium.</title>
        <authorList>
            <person name="Tripp H.J."/>
            <person name="Bench S.R."/>
            <person name="Turk K.A."/>
            <person name="Foster R.A."/>
            <person name="Desany B.A."/>
            <person name="Niazi F."/>
            <person name="Affourtit J.P."/>
            <person name="Zehr J.P."/>
        </authorList>
    </citation>
    <scope>NUCLEOTIDE SEQUENCE [LARGE SCALE GENOMIC DNA]</scope>
    <source>
        <strain evidence="4">ALOHA</strain>
    </source>
</reference>
<dbReference type="EC" id="1.14.-.-" evidence="1"/>
<name>D3EN54_ATETH</name>
<dbReference type="CDD" id="cd01518">
    <property type="entry name" value="RHOD_YceA"/>
    <property type="match status" value="1"/>
</dbReference>
<dbReference type="Pfam" id="PF17773">
    <property type="entry name" value="UPF0176_N"/>
    <property type="match status" value="1"/>
</dbReference>
<evidence type="ECO:0000313" key="3">
    <source>
        <dbReference type="EMBL" id="ADB94904.1"/>
    </source>
</evidence>
<comment type="similarity">
    <text evidence="1">Belongs to the TrhO family.</text>
</comment>
<dbReference type="PANTHER" id="PTHR43268:SF3">
    <property type="entry name" value="RHODANESE-LIKE DOMAIN-CONTAINING PROTEIN 7-RELATED"/>
    <property type="match status" value="1"/>
</dbReference>
<comment type="catalytic activity">
    <reaction evidence="1">
        <text>uridine(34) in tRNA + AH2 + O2 = 5-hydroxyuridine(34) in tRNA + A + H2O</text>
        <dbReference type="Rhea" id="RHEA:64224"/>
        <dbReference type="Rhea" id="RHEA-COMP:11727"/>
        <dbReference type="Rhea" id="RHEA-COMP:13381"/>
        <dbReference type="ChEBI" id="CHEBI:13193"/>
        <dbReference type="ChEBI" id="CHEBI:15377"/>
        <dbReference type="ChEBI" id="CHEBI:15379"/>
        <dbReference type="ChEBI" id="CHEBI:17499"/>
        <dbReference type="ChEBI" id="CHEBI:65315"/>
        <dbReference type="ChEBI" id="CHEBI:136877"/>
    </reaction>
</comment>
<dbReference type="SUPFAM" id="SSF52821">
    <property type="entry name" value="Rhodanese/Cell cycle control phosphatase"/>
    <property type="match status" value="1"/>
</dbReference>
<dbReference type="InterPro" id="IPR020936">
    <property type="entry name" value="TrhO"/>
</dbReference>
<dbReference type="Gene3D" id="3.40.250.10">
    <property type="entry name" value="Rhodanese-like domain"/>
    <property type="match status" value="1"/>
</dbReference>
<keyword evidence="1" id="KW-0560">Oxidoreductase</keyword>
<comment type="function">
    <text evidence="1">Catalyzes oxygen-dependent 5-hydroxyuridine (ho5U) modification at position 34 in tRNAs.</text>
</comment>
<dbReference type="RefSeq" id="WP_012953569.1">
    <property type="nucleotide sequence ID" value="NC_013771.1"/>
</dbReference>
<feature type="domain" description="Rhodanese" evidence="2">
    <location>
        <begin position="122"/>
        <end position="216"/>
    </location>
</feature>
<dbReference type="PROSITE" id="PS50206">
    <property type="entry name" value="RHODANESE_3"/>
    <property type="match status" value="1"/>
</dbReference>
<dbReference type="Gene3D" id="3.30.70.100">
    <property type="match status" value="1"/>
</dbReference>
<dbReference type="Proteomes" id="UP000001405">
    <property type="component" value="Chromosome"/>
</dbReference>
<gene>
    <name evidence="1" type="primary">trhO</name>
    <name evidence="3" type="ordered locus">UCYN_01540</name>
</gene>